<evidence type="ECO:0000313" key="1">
    <source>
        <dbReference type="EMBL" id="GAA1966361.1"/>
    </source>
</evidence>
<dbReference type="RefSeq" id="WP_344657141.1">
    <property type="nucleotide sequence ID" value="NZ_BAAAQM010000011.1"/>
</dbReference>
<gene>
    <name evidence="1" type="ORF">GCM10009838_25130</name>
</gene>
<organism evidence="1 2">
    <name type="scientific">Catenulispora subtropica</name>
    <dbReference type="NCBI Taxonomy" id="450798"/>
    <lineage>
        <taxon>Bacteria</taxon>
        <taxon>Bacillati</taxon>
        <taxon>Actinomycetota</taxon>
        <taxon>Actinomycetes</taxon>
        <taxon>Catenulisporales</taxon>
        <taxon>Catenulisporaceae</taxon>
        <taxon>Catenulispora</taxon>
    </lineage>
</organism>
<reference evidence="1 2" key="1">
    <citation type="journal article" date="2019" name="Int. J. Syst. Evol. Microbiol.">
        <title>The Global Catalogue of Microorganisms (GCM) 10K type strain sequencing project: providing services to taxonomists for standard genome sequencing and annotation.</title>
        <authorList>
            <consortium name="The Broad Institute Genomics Platform"/>
            <consortium name="The Broad Institute Genome Sequencing Center for Infectious Disease"/>
            <person name="Wu L."/>
            <person name="Ma J."/>
        </authorList>
    </citation>
    <scope>NUCLEOTIDE SEQUENCE [LARGE SCALE GENOMIC DNA]</scope>
    <source>
        <strain evidence="1 2">JCM 16013</strain>
    </source>
</reference>
<name>A0ABN2RB91_9ACTN</name>
<protein>
    <recommendedName>
        <fullName evidence="3">NERD domain-containing protein</fullName>
    </recommendedName>
</protein>
<dbReference type="Proteomes" id="UP001499854">
    <property type="component" value="Unassembled WGS sequence"/>
</dbReference>
<evidence type="ECO:0008006" key="3">
    <source>
        <dbReference type="Google" id="ProtNLM"/>
    </source>
</evidence>
<accession>A0ABN2RB91</accession>
<comment type="caution">
    <text evidence="1">The sequence shown here is derived from an EMBL/GenBank/DDBJ whole genome shotgun (WGS) entry which is preliminary data.</text>
</comment>
<evidence type="ECO:0000313" key="2">
    <source>
        <dbReference type="Proteomes" id="UP001499854"/>
    </source>
</evidence>
<keyword evidence="2" id="KW-1185">Reference proteome</keyword>
<proteinExistence type="predicted"/>
<dbReference type="EMBL" id="BAAAQM010000011">
    <property type="protein sequence ID" value="GAA1966361.1"/>
    <property type="molecule type" value="Genomic_DNA"/>
</dbReference>
<sequence length="504" mass="55187">MPPNLSDRMISDHEYRQRIRRYRPSSLLPLIAAAAAAYGSPERPRAWLDPRLNAYTPWALADVARVSLVSGNEYRAEATTDDLAVLLAHYAALDDPFGTSGDPAHDVLGFLLRTSGEQLTWQESDKATLARTAALFSQTPPTRPLKCITAGWDQDVLGCSLSDYVGTAQTLWGAAVSNAGRFDPAQIDAELAAHLDIPTVTSILDTHFATDTDGFRAEELGQAEQRRQAGIREDPQLRRFEYNPLRGRPALTGFGPGYLCPVPGLVWAKASPTGVYFTGFNHFGSDFTNDLGDLFEQYVGRQLRLISGATVIPEITYKQDGNTKRSIDWFIVFDKLVLLVEVKSTMPNRPVRLGSADAIPELAKKLEKAYSQIDNTAALIANQHPDFAAIPTDRPVLGMIVTLEPFHFANSTIQRQHLTATTTRTVLAGISELEHLVCVDDIGVADLLLARDADQEQSTWSLHGVLQGHSAGPNPVLDAGWDTYPWASANRGRRTTAANNTEQA</sequence>